<protein>
    <submittedName>
        <fullName evidence="2">Uncharacterized protein</fullName>
    </submittedName>
</protein>
<accession>A0A645CUE8</accession>
<evidence type="ECO:0000313" key="2">
    <source>
        <dbReference type="EMBL" id="MPM80746.1"/>
    </source>
</evidence>
<gene>
    <name evidence="2" type="ORF">SDC9_127796</name>
</gene>
<reference evidence="2" key="1">
    <citation type="submission" date="2019-08" db="EMBL/GenBank/DDBJ databases">
        <authorList>
            <person name="Kucharzyk K."/>
            <person name="Murdoch R.W."/>
            <person name="Higgins S."/>
            <person name="Loffler F."/>
        </authorList>
    </citation>
    <scope>NUCLEOTIDE SEQUENCE</scope>
</reference>
<name>A0A645CUE8_9ZZZZ</name>
<dbReference type="AlphaFoldDB" id="A0A645CUE8"/>
<feature type="compositionally biased region" description="Basic and acidic residues" evidence="1">
    <location>
        <begin position="1"/>
        <end position="21"/>
    </location>
</feature>
<comment type="caution">
    <text evidence="2">The sequence shown here is derived from an EMBL/GenBank/DDBJ whole genome shotgun (WGS) entry which is preliminary data.</text>
</comment>
<proteinExistence type="predicted"/>
<dbReference type="EMBL" id="VSSQ01030280">
    <property type="protein sequence ID" value="MPM80746.1"/>
    <property type="molecule type" value="Genomic_DNA"/>
</dbReference>
<feature type="region of interest" description="Disordered" evidence="1">
    <location>
        <begin position="1"/>
        <end position="174"/>
    </location>
</feature>
<sequence>MAVVDGDQHPARRQAVRDRRPGPVAGQADLGDPGRARPPVQPGRLRRVRAGPGRAVRPEQFPPLRLTPRHPAGQFVQPLVADHQQRPEDRQVGPGLRDPAVRPDPGRGPYVPSGLSPPAAGRQPVGGRPDIDPEQLPGRTPLRHGGQQCAVSRTEIDHADQSRAFGRQRIECRQ</sequence>
<organism evidence="2">
    <name type="scientific">bioreactor metagenome</name>
    <dbReference type="NCBI Taxonomy" id="1076179"/>
    <lineage>
        <taxon>unclassified sequences</taxon>
        <taxon>metagenomes</taxon>
        <taxon>ecological metagenomes</taxon>
    </lineage>
</organism>
<evidence type="ECO:0000256" key="1">
    <source>
        <dbReference type="SAM" id="MobiDB-lite"/>
    </source>
</evidence>